<dbReference type="Proteomes" id="UP000190890">
    <property type="component" value="Unassembled WGS sequence"/>
</dbReference>
<dbReference type="Gene3D" id="3.40.50.150">
    <property type="entry name" value="Vaccinia Virus protein VP39"/>
    <property type="match status" value="1"/>
</dbReference>
<gene>
    <name evidence="2" type="primary">cheR</name>
    <name evidence="2" type="ORF">CLPUN_05800</name>
</gene>
<dbReference type="OrthoDB" id="9816309at2"/>
<dbReference type="PRINTS" id="PR00996">
    <property type="entry name" value="CHERMTFRASE"/>
</dbReference>
<dbReference type="GO" id="GO:0032259">
    <property type="term" value="P:methylation"/>
    <property type="evidence" value="ECO:0007669"/>
    <property type="project" value="UniProtKB-KW"/>
</dbReference>
<protein>
    <submittedName>
        <fullName evidence="2">Chemotaxis protein methyltransferase</fullName>
        <ecNumber evidence="2">2.1.1.80</ecNumber>
    </submittedName>
</protein>
<dbReference type="GO" id="GO:0008983">
    <property type="term" value="F:protein-glutamate O-methyltransferase activity"/>
    <property type="evidence" value="ECO:0007669"/>
    <property type="project" value="UniProtKB-EC"/>
</dbReference>
<dbReference type="PROSITE" id="PS50123">
    <property type="entry name" value="CHER"/>
    <property type="match status" value="1"/>
</dbReference>
<dbReference type="PANTHER" id="PTHR24422:SF8">
    <property type="entry name" value="CHEMOTAXIS PROTEIN"/>
    <property type="match status" value="1"/>
</dbReference>
<sequence>MNQEQIKDKIESEDIEVSLLLEGIYLKYGHDFRSYSNAHMKRRILRRLSKVGLNSISEMQYKLLYDKEFFKALLSDFSINVTEMFRDPSFYKEFRKNVVPILKTYPFIRIWHAGCSTGEEVYSMAILLKEEGLYERAQIYATDFNTTVLQKAKDGIYGIDNIQDYTYNYQKAGGIASFADYYTAKYDSVIIDQSLKKKITFAEHNLVTDGVFGEMHVIICRNVLIYFNKKLQNDVINLFFDSLSSGCFLCLGSKESITFSSSRDKFEVLSDSEKIYRKKYIL</sequence>
<keyword evidence="3" id="KW-1185">Reference proteome</keyword>
<proteinExistence type="predicted"/>
<dbReference type="InterPro" id="IPR029063">
    <property type="entry name" value="SAM-dependent_MTases_sf"/>
</dbReference>
<keyword evidence="2" id="KW-0489">Methyltransferase</keyword>
<dbReference type="AlphaFoldDB" id="A0A1S8TWE6"/>
<reference evidence="2 3" key="1">
    <citation type="submission" date="2016-05" db="EMBL/GenBank/DDBJ databases">
        <title>Microbial solvent formation.</title>
        <authorList>
            <person name="Poehlein A."/>
            <person name="Montoya Solano J.D."/>
            <person name="Flitsch S."/>
            <person name="Krabben P."/>
            <person name="Duerre P."/>
            <person name="Daniel R."/>
        </authorList>
    </citation>
    <scope>NUCLEOTIDE SEQUENCE [LARGE SCALE GENOMIC DNA]</scope>
    <source>
        <strain evidence="2 3">DSM 2619</strain>
    </source>
</reference>
<accession>A0A1S8TWE6</accession>
<dbReference type="Pfam" id="PF01739">
    <property type="entry name" value="CheR"/>
    <property type="match status" value="1"/>
</dbReference>
<feature type="domain" description="CheR-type methyltransferase" evidence="1">
    <location>
        <begin position="5"/>
        <end position="279"/>
    </location>
</feature>
<comment type="caution">
    <text evidence="2">The sequence shown here is derived from an EMBL/GenBank/DDBJ whole genome shotgun (WGS) entry which is preliminary data.</text>
</comment>
<organism evidence="2 3">
    <name type="scientific">Clostridium puniceum</name>
    <dbReference type="NCBI Taxonomy" id="29367"/>
    <lineage>
        <taxon>Bacteria</taxon>
        <taxon>Bacillati</taxon>
        <taxon>Bacillota</taxon>
        <taxon>Clostridia</taxon>
        <taxon>Eubacteriales</taxon>
        <taxon>Clostridiaceae</taxon>
        <taxon>Clostridium</taxon>
    </lineage>
</organism>
<name>A0A1S8TWE6_9CLOT</name>
<dbReference type="InterPro" id="IPR000780">
    <property type="entry name" value="CheR_MeTrfase"/>
</dbReference>
<dbReference type="PANTHER" id="PTHR24422">
    <property type="entry name" value="CHEMOTAXIS PROTEIN METHYLTRANSFERASE"/>
    <property type="match status" value="1"/>
</dbReference>
<dbReference type="SUPFAM" id="SSF53335">
    <property type="entry name" value="S-adenosyl-L-methionine-dependent methyltransferases"/>
    <property type="match status" value="1"/>
</dbReference>
<dbReference type="SMART" id="SM00138">
    <property type="entry name" value="MeTrc"/>
    <property type="match status" value="1"/>
</dbReference>
<dbReference type="SUPFAM" id="SSF47757">
    <property type="entry name" value="Chemotaxis receptor methyltransferase CheR, N-terminal domain"/>
    <property type="match status" value="1"/>
</dbReference>
<evidence type="ECO:0000259" key="1">
    <source>
        <dbReference type="PROSITE" id="PS50123"/>
    </source>
</evidence>
<dbReference type="InterPro" id="IPR050903">
    <property type="entry name" value="Bact_Chemotaxis_MeTrfase"/>
</dbReference>
<evidence type="ECO:0000313" key="2">
    <source>
        <dbReference type="EMBL" id="OOM82084.1"/>
    </source>
</evidence>
<dbReference type="Pfam" id="PF03705">
    <property type="entry name" value="CheR_N"/>
    <property type="match status" value="1"/>
</dbReference>
<dbReference type="EC" id="2.1.1.80" evidence="2"/>
<dbReference type="InterPro" id="IPR022642">
    <property type="entry name" value="CheR_C"/>
</dbReference>
<dbReference type="InterPro" id="IPR022641">
    <property type="entry name" value="CheR_N"/>
</dbReference>
<keyword evidence="2" id="KW-0808">Transferase</keyword>
<evidence type="ECO:0000313" key="3">
    <source>
        <dbReference type="Proteomes" id="UP000190890"/>
    </source>
</evidence>
<dbReference type="EMBL" id="LZZM01000032">
    <property type="protein sequence ID" value="OOM82084.1"/>
    <property type="molecule type" value="Genomic_DNA"/>
</dbReference>
<dbReference type="STRING" id="29367.CLPUN_05800"/>
<dbReference type="RefSeq" id="WP_077845877.1">
    <property type="nucleotide sequence ID" value="NZ_LZZM01000032.1"/>
</dbReference>